<proteinExistence type="predicted"/>
<dbReference type="RefSeq" id="WP_229866885.1">
    <property type="nucleotide sequence ID" value="NZ_BMTF01000007.1"/>
</dbReference>
<sequence>MNLPLLGADDIEALGPTGAVDALDSALRGGLDPEAAPARHHVSVPGGELLIMPATTQRVTGVKIAGVAPDNPARGLPRITGSYLLLDAATLLPLAVLDGAALTTLRTPAVSALAIRHLTGPVVRHLVLFGTGPQAYGHLAAVLAERRVERVTVVGRDPHRAGALAEHARRLGVDARAGQGQGRGADEVATADLVLCCTTSATPLFDGSLVPDGATVVAVGSHTPDAREVDTALVARSAVVVESRSAALAEAGDLLIPLAEGAFGAEDIVGNLAELVTGSGSGGKPADFEGPRFFKSVGMGWEDLAVAAAVHRNSEP</sequence>
<dbReference type="Gene3D" id="3.30.1780.10">
    <property type="entry name" value="ornithine cyclodeaminase, domain 1"/>
    <property type="match status" value="1"/>
</dbReference>
<dbReference type="Pfam" id="PF02423">
    <property type="entry name" value="OCD_Mu_crystall"/>
    <property type="match status" value="1"/>
</dbReference>
<comment type="caution">
    <text evidence="1">The sequence shown here is derived from an EMBL/GenBank/DDBJ whole genome shotgun (WGS) entry which is preliminary data.</text>
</comment>
<evidence type="ECO:0000313" key="1">
    <source>
        <dbReference type="EMBL" id="GGV83413.1"/>
    </source>
</evidence>
<reference evidence="2" key="1">
    <citation type="journal article" date="2019" name="Int. J. Syst. Evol. Microbiol.">
        <title>The Global Catalogue of Microorganisms (GCM) 10K type strain sequencing project: providing services to taxonomists for standard genome sequencing and annotation.</title>
        <authorList>
            <consortium name="The Broad Institute Genomics Platform"/>
            <consortium name="The Broad Institute Genome Sequencing Center for Infectious Disease"/>
            <person name="Wu L."/>
            <person name="Ma J."/>
        </authorList>
    </citation>
    <scope>NUCLEOTIDE SEQUENCE [LARGE SCALE GENOMIC DNA]</scope>
    <source>
        <strain evidence="2">JCM 4376</strain>
    </source>
</reference>
<dbReference type="InterPro" id="IPR003462">
    <property type="entry name" value="ODC_Mu_crystall"/>
</dbReference>
<gene>
    <name evidence="1" type="ORF">GCM10015535_26510</name>
</gene>
<dbReference type="InterPro" id="IPR036291">
    <property type="entry name" value="NAD(P)-bd_dom_sf"/>
</dbReference>
<organism evidence="1 2">
    <name type="scientific">Streptomyces gelaticus</name>
    <dbReference type="NCBI Taxonomy" id="285446"/>
    <lineage>
        <taxon>Bacteria</taxon>
        <taxon>Bacillati</taxon>
        <taxon>Actinomycetota</taxon>
        <taxon>Actinomycetes</taxon>
        <taxon>Kitasatosporales</taxon>
        <taxon>Streptomycetaceae</taxon>
        <taxon>Streptomyces</taxon>
    </lineage>
</organism>
<accession>A0ABQ2VX33</accession>
<evidence type="ECO:0000313" key="2">
    <source>
        <dbReference type="Proteomes" id="UP000660675"/>
    </source>
</evidence>
<dbReference type="PANTHER" id="PTHR13812:SF19">
    <property type="entry name" value="KETIMINE REDUCTASE MU-CRYSTALLIN"/>
    <property type="match status" value="1"/>
</dbReference>
<dbReference type="PIRSF" id="PIRSF001439">
    <property type="entry name" value="CryM"/>
    <property type="match status" value="1"/>
</dbReference>
<dbReference type="EMBL" id="BMTF01000007">
    <property type="protein sequence ID" value="GGV83413.1"/>
    <property type="molecule type" value="Genomic_DNA"/>
</dbReference>
<dbReference type="SUPFAM" id="SSF51735">
    <property type="entry name" value="NAD(P)-binding Rossmann-fold domains"/>
    <property type="match status" value="1"/>
</dbReference>
<dbReference type="Gene3D" id="3.40.50.720">
    <property type="entry name" value="NAD(P)-binding Rossmann-like Domain"/>
    <property type="match status" value="1"/>
</dbReference>
<name>A0ABQ2VX33_9ACTN</name>
<keyword evidence="2" id="KW-1185">Reference proteome</keyword>
<dbReference type="PANTHER" id="PTHR13812">
    <property type="entry name" value="KETIMINE REDUCTASE MU-CRYSTALLIN"/>
    <property type="match status" value="1"/>
</dbReference>
<protein>
    <submittedName>
        <fullName evidence="1">Ornithine cyclodeaminase</fullName>
    </submittedName>
</protein>
<dbReference type="Proteomes" id="UP000660675">
    <property type="component" value="Unassembled WGS sequence"/>
</dbReference>
<dbReference type="InterPro" id="IPR023401">
    <property type="entry name" value="ODC_N"/>
</dbReference>